<dbReference type="InterPro" id="IPR043168">
    <property type="entry name" value="DegV_C"/>
</dbReference>
<keyword evidence="2" id="KW-0446">Lipid-binding</keyword>
<name>A0A511DRF9_LENKE</name>
<gene>
    <name evidence="3" type="ORF">LKE01_02190</name>
</gene>
<dbReference type="EMBL" id="BJVK01000002">
    <property type="protein sequence ID" value="GEL27399.1"/>
    <property type="molecule type" value="Genomic_DNA"/>
</dbReference>
<dbReference type="GO" id="GO:0008289">
    <property type="term" value="F:lipid binding"/>
    <property type="evidence" value="ECO:0007669"/>
    <property type="project" value="UniProtKB-KW"/>
</dbReference>
<dbReference type="InterPro" id="IPR003797">
    <property type="entry name" value="DegV"/>
</dbReference>
<dbReference type="Gene3D" id="3.40.50.10170">
    <property type="match status" value="1"/>
</dbReference>
<evidence type="ECO:0000313" key="4">
    <source>
        <dbReference type="Proteomes" id="UP000321893"/>
    </source>
</evidence>
<dbReference type="PANTHER" id="PTHR33434:SF2">
    <property type="entry name" value="FATTY ACID-BINDING PROTEIN TM_1468"/>
    <property type="match status" value="1"/>
</dbReference>
<evidence type="ECO:0000313" key="3">
    <source>
        <dbReference type="EMBL" id="GEL27399.1"/>
    </source>
</evidence>
<dbReference type="Gene3D" id="3.30.1180.10">
    <property type="match status" value="1"/>
</dbReference>
<dbReference type="Proteomes" id="UP000321893">
    <property type="component" value="Unassembled WGS sequence"/>
</dbReference>
<dbReference type="OrthoDB" id="9775494at2"/>
<dbReference type="Pfam" id="PF02645">
    <property type="entry name" value="DegV"/>
    <property type="match status" value="1"/>
</dbReference>
<dbReference type="InterPro" id="IPR050270">
    <property type="entry name" value="DegV_domain_contain"/>
</dbReference>
<proteinExistence type="predicted"/>
<protein>
    <submittedName>
        <fullName evidence="3">Uncharacterized protein</fullName>
    </submittedName>
</protein>
<accession>A0A511DRF9</accession>
<dbReference type="AlphaFoldDB" id="A0A511DRF9"/>
<dbReference type="PANTHER" id="PTHR33434">
    <property type="entry name" value="DEGV DOMAIN-CONTAINING PROTEIN DR_1986-RELATED"/>
    <property type="match status" value="1"/>
</dbReference>
<keyword evidence="4" id="KW-1185">Reference proteome</keyword>
<dbReference type="PROSITE" id="PS51482">
    <property type="entry name" value="DEGV"/>
    <property type="match status" value="1"/>
</dbReference>
<evidence type="ECO:0000256" key="2">
    <source>
        <dbReference type="ARBA" id="ARBA00023121"/>
    </source>
</evidence>
<comment type="function">
    <text evidence="1">May bind long-chain fatty acids, such as palmitate, and may play a role in lipid transport or fatty acid metabolism.</text>
</comment>
<dbReference type="STRING" id="1423764.FC95_GL001793"/>
<evidence type="ECO:0000256" key="1">
    <source>
        <dbReference type="ARBA" id="ARBA00003238"/>
    </source>
</evidence>
<reference evidence="3" key="1">
    <citation type="submission" date="2019-07" db="EMBL/GenBank/DDBJ databases">
        <title>Whole genome shotgun sequence of Lactobacillus kefiri NBRC 15888.</title>
        <authorList>
            <person name="Hosoyama A."/>
            <person name="Uohara A."/>
            <person name="Ohji S."/>
            <person name="Ichikawa N."/>
        </authorList>
    </citation>
    <scope>NUCLEOTIDE SEQUENCE [LARGE SCALE GENOMIC DNA]</scope>
    <source>
        <strain evidence="3">NBRC 15888</strain>
    </source>
</reference>
<comment type="caution">
    <text evidence="3">The sequence shown here is derived from an EMBL/GenBank/DDBJ whole genome shotgun (WGS) entry which is preliminary data.</text>
</comment>
<sequence>MKTAVITDSASYLDPVVAAKYNITVLPITVIFGSQEYHDGVDISSQEFLKKLAETEKLPTTAQVTMGQMQEAFDTLSDKGYDEAICVNLSSGITTFYQNLVAYSHEVTNIKVYPFDSKIASAGEADLCLLAAKMAENGANADTIIPKLEQLRDSIHVSLVVDSLDHLQRTGRISNTSAFFGNLLKIKPILTFDKNGKIVPEAKERTMKQALQHITDNINKTKFDQPMRISVVDANNPELSQSWVIAFREHFPQASISTYQISPAITVHTGDKAMGVFGIWTGINLASSLNKSE</sequence>
<dbReference type="SUPFAM" id="SSF82549">
    <property type="entry name" value="DAK1/DegV-like"/>
    <property type="match status" value="1"/>
</dbReference>
<organism evidence="3 4">
    <name type="scientific">Lentilactobacillus kefiri</name>
    <name type="common">Lactobacillus kefiri</name>
    <dbReference type="NCBI Taxonomy" id="33962"/>
    <lineage>
        <taxon>Bacteria</taxon>
        <taxon>Bacillati</taxon>
        <taxon>Bacillota</taxon>
        <taxon>Bacilli</taxon>
        <taxon>Lactobacillales</taxon>
        <taxon>Lactobacillaceae</taxon>
        <taxon>Lentilactobacillus</taxon>
    </lineage>
</organism>
<dbReference type="NCBIfam" id="TIGR00762">
    <property type="entry name" value="DegV"/>
    <property type="match status" value="1"/>
</dbReference>